<feature type="domain" description="Heterokaryon incompatibility" evidence="1">
    <location>
        <begin position="195"/>
        <end position="235"/>
    </location>
</feature>
<dbReference type="Pfam" id="PF06985">
    <property type="entry name" value="HET"/>
    <property type="match status" value="1"/>
</dbReference>
<comment type="caution">
    <text evidence="2">The sequence shown here is derived from an EMBL/GenBank/DDBJ whole genome shotgun (WGS) entry which is preliminary data.</text>
</comment>
<sequence length="293" mass="33283">MQTSLSPNVTPPTPSGVSVLVEETTSLLDRVIAIDSHFLEVRRILVKTPFDPDDDFAQYRKKYLELVWKSRGIAGRVGVSGEGPRCFSPCQDARLLAPCAGLSSVKTPTIILEESLRYRVHKTLDVSQNAKYGRFRLVDCTAFLDHSTLRIKGFLLTIFPIFVMLPSRFRGGGLLLFGPLKFYVMLASPPAIEVQIWLDQLCILQARAHSNDKHAQIKRMHQVYRSCVLCIVIPGGLQRLVCLDEETPWIRRSWTLQESLSPPKSWFCLRGLLDLVMYVQMMHKNIALAEWKK</sequence>
<dbReference type="Proteomes" id="UP001194468">
    <property type="component" value="Unassembled WGS sequence"/>
</dbReference>
<evidence type="ECO:0000313" key="3">
    <source>
        <dbReference type="Proteomes" id="UP001194468"/>
    </source>
</evidence>
<proteinExistence type="predicted"/>
<gene>
    <name evidence="2" type="ORF">L210DRAFT_3643445</name>
</gene>
<name>A0AAD4GH16_BOLED</name>
<dbReference type="AlphaFoldDB" id="A0AAD4GH16"/>
<dbReference type="InterPro" id="IPR010730">
    <property type="entry name" value="HET"/>
</dbReference>
<accession>A0AAD4GH16</accession>
<evidence type="ECO:0000313" key="2">
    <source>
        <dbReference type="EMBL" id="KAF8443852.1"/>
    </source>
</evidence>
<dbReference type="EMBL" id="WHUW01000007">
    <property type="protein sequence ID" value="KAF8443852.1"/>
    <property type="molecule type" value="Genomic_DNA"/>
</dbReference>
<protein>
    <recommendedName>
        <fullName evidence="1">Heterokaryon incompatibility domain-containing protein</fullName>
    </recommendedName>
</protein>
<organism evidence="2 3">
    <name type="scientific">Boletus edulis BED1</name>
    <dbReference type="NCBI Taxonomy" id="1328754"/>
    <lineage>
        <taxon>Eukaryota</taxon>
        <taxon>Fungi</taxon>
        <taxon>Dikarya</taxon>
        <taxon>Basidiomycota</taxon>
        <taxon>Agaricomycotina</taxon>
        <taxon>Agaricomycetes</taxon>
        <taxon>Agaricomycetidae</taxon>
        <taxon>Boletales</taxon>
        <taxon>Boletineae</taxon>
        <taxon>Boletaceae</taxon>
        <taxon>Boletoideae</taxon>
        <taxon>Boletus</taxon>
    </lineage>
</organism>
<keyword evidence="3" id="KW-1185">Reference proteome</keyword>
<evidence type="ECO:0000259" key="1">
    <source>
        <dbReference type="Pfam" id="PF06985"/>
    </source>
</evidence>
<reference evidence="2" key="2">
    <citation type="journal article" date="2020" name="Nat. Commun.">
        <title>Large-scale genome sequencing of mycorrhizal fungi provides insights into the early evolution of symbiotic traits.</title>
        <authorList>
            <person name="Miyauchi S."/>
            <person name="Kiss E."/>
            <person name="Kuo A."/>
            <person name="Drula E."/>
            <person name="Kohler A."/>
            <person name="Sanchez-Garcia M."/>
            <person name="Morin E."/>
            <person name="Andreopoulos B."/>
            <person name="Barry K.W."/>
            <person name="Bonito G."/>
            <person name="Buee M."/>
            <person name="Carver A."/>
            <person name="Chen C."/>
            <person name="Cichocki N."/>
            <person name="Clum A."/>
            <person name="Culley D."/>
            <person name="Crous P.W."/>
            <person name="Fauchery L."/>
            <person name="Girlanda M."/>
            <person name="Hayes R.D."/>
            <person name="Keri Z."/>
            <person name="LaButti K."/>
            <person name="Lipzen A."/>
            <person name="Lombard V."/>
            <person name="Magnuson J."/>
            <person name="Maillard F."/>
            <person name="Murat C."/>
            <person name="Nolan M."/>
            <person name="Ohm R.A."/>
            <person name="Pangilinan J."/>
            <person name="Pereira M.F."/>
            <person name="Perotto S."/>
            <person name="Peter M."/>
            <person name="Pfister S."/>
            <person name="Riley R."/>
            <person name="Sitrit Y."/>
            <person name="Stielow J.B."/>
            <person name="Szollosi G."/>
            <person name="Zifcakova L."/>
            <person name="Stursova M."/>
            <person name="Spatafora J.W."/>
            <person name="Tedersoo L."/>
            <person name="Vaario L.M."/>
            <person name="Yamada A."/>
            <person name="Yan M."/>
            <person name="Wang P."/>
            <person name="Xu J."/>
            <person name="Bruns T."/>
            <person name="Baldrian P."/>
            <person name="Vilgalys R."/>
            <person name="Dunand C."/>
            <person name="Henrissat B."/>
            <person name="Grigoriev I.V."/>
            <person name="Hibbett D."/>
            <person name="Nagy L.G."/>
            <person name="Martin F.M."/>
        </authorList>
    </citation>
    <scope>NUCLEOTIDE SEQUENCE</scope>
    <source>
        <strain evidence="2">BED1</strain>
    </source>
</reference>
<reference evidence="2" key="1">
    <citation type="submission" date="2019-10" db="EMBL/GenBank/DDBJ databases">
        <authorList>
            <consortium name="DOE Joint Genome Institute"/>
            <person name="Kuo A."/>
            <person name="Miyauchi S."/>
            <person name="Kiss E."/>
            <person name="Drula E."/>
            <person name="Kohler A."/>
            <person name="Sanchez-Garcia M."/>
            <person name="Andreopoulos B."/>
            <person name="Barry K.W."/>
            <person name="Bonito G."/>
            <person name="Buee M."/>
            <person name="Carver A."/>
            <person name="Chen C."/>
            <person name="Cichocki N."/>
            <person name="Clum A."/>
            <person name="Culley D."/>
            <person name="Crous P.W."/>
            <person name="Fauchery L."/>
            <person name="Girlanda M."/>
            <person name="Hayes R."/>
            <person name="Keri Z."/>
            <person name="LaButti K."/>
            <person name="Lipzen A."/>
            <person name="Lombard V."/>
            <person name="Magnuson J."/>
            <person name="Maillard F."/>
            <person name="Morin E."/>
            <person name="Murat C."/>
            <person name="Nolan M."/>
            <person name="Ohm R."/>
            <person name="Pangilinan J."/>
            <person name="Pereira M."/>
            <person name="Perotto S."/>
            <person name="Peter M."/>
            <person name="Riley R."/>
            <person name="Sitrit Y."/>
            <person name="Stielow B."/>
            <person name="Szollosi G."/>
            <person name="Zifcakova L."/>
            <person name="Stursova M."/>
            <person name="Spatafora J.W."/>
            <person name="Tedersoo L."/>
            <person name="Vaario L.-M."/>
            <person name="Yamada A."/>
            <person name="Yan M."/>
            <person name="Wang P."/>
            <person name="Xu J."/>
            <person name="Bruns T."/>
            <person name="Baldrian P."/>
            <person name="Vilgalys R."/>
            <person name="Henrissat B."/>
            <person name="Grigoriev I.V."/>
            <person name="Hibbett D."/>
            <person name="Nagy L.G."/>
            <person name="Martin F.M."/>
        </authorList>
    </citation>
    <scope>NUCLEOTIDE SEQUENCE</scope>
    <source>
        <strain evidence="2">BED1</strain>
    </source>
</reference>